<dbReference type="EnsemblMetazoa" id="XM_030972067">
    <property type="protein sequence ID" value="XP_030827927"/>
    <property type="gene ID" value="LOC762737"/>
</dbReference>
<evidence type="ECO:0000313" key="10">
    <source>
        <dbReference type="EnsemblMetazoa" id="XP_030827927"/>
    </source>
</evidence>
<evidence type="ECO:0000256" key="1">
    <source>
        <dbReference type="ARBA" id="ARBA00004123"/>
    </source>
</evidence>
<feature type="region of interest" description="Disordered" evidence="7">
    <location>
        <begin position="27"/>
        <end position="50"/>
    </location>
</feature>
<evidence type="ECO:0000256" key="2">
    <source>
        <dbReference type="ARBA" id="ARBA00022723"/>
    </source>
</evidence>
<feature type="compositionally biased region" description="Polar residues" evidence="7">
    <location>
        <begin position="355"/>
        <end position="370"/>
    </location>
</feature>
<evidence type="ECO:0000259" key="8">
    <source>
        <dbReference type="Pfam" id="PF07967"/>
    </source>
</evidence>
<keyword evidence="4" id="KW-0862">Zinc</keyword>
<evidence type="ECO:0000256" key="6">
    <source>
        <dbReference type="ARBA" id="ARBA00044931"/>
    </source>
</evidence>
<evidence type="ECO:0000256" key="5">
    <source>
        <dbReference type="ARBA" id="ARBA00023242"/>
    </source>
</evidence>
<dbReference type="Pfam" id="PF07967">
    <property type="entry name" value="zf-C3HC"/>
    <property type="match status" value="1"/>
</dbReference>
<dbReference type="InterPro" id="IPR012935">
    <property type="entry name" value="NuBaID_N"/>
</dbReference>
<feature type="domain" description="NuBaID C-terminal" evidence="9">
    <location>
        <begin position="238"/>
        <end position="351"/>
    </location>
</feature>
<dbReference type="GO" id="GO:0008270">
    <property type="term" value="F:zinc ion binding"/>
    <property type="evidence" value="ECO:0007669"/>
    <property type="project" value="UniProtKB-KW"/>
</dbReference>
<reference evidence="11" key="1">
    <citation type="submission" date="2015-02" db="EMBL/GenBank/DDBJ databases">
        <title>Genome sequencing for Strongylocentrotus purpuratus.</title>
        <authorList>
            <person name="Murali S."/>
            <person name="Liu Y."/>
            <person name="Vee V."/>
            <person name="English A."/>
            <person name="Wang M."/>
            <person name="Skinner E."/>
            <person name="Han Y."/>
            <person name="Muzny D.M."/>
            <person name="Worley K.C."/>
            <person name="Gibbs R.A."/>
        </authorList>
    </citation>
    <scope>NUCLEOTIDE SEQUENCE</scope>
</reference>
<keyword evidence="3" id="KW-0863">Zinc-finger</keyword>
<dbReference type="KEGG" id="spu:762737"/>
<evidence type="ECO:0008006" key="12">
    <source>
        <dbReference type="Google" id="ProtNLM"/>
    </source>
</evidence>
<evidence type="ECO:0000256" key="4">
    <source>
        <dbReference type="ARBA" id="ARBA00022833"/>
    </source>
</evidence>
<evidence type="ECO:0000313" key="11">
    <source>
        <dbReference type="Proteomes" id="UP000007110"/>
    </source>
</evidence>
<evidence type="ECO:0000259" key="9">
    <source>
        <dbReference type="Pfam" id="PF08600"/>
    </source>
</evidence>
<dbReference type="InterPro" id="IPR013909">
    <property type="entry name" value="NuBaID_C"/>
</dbReference>
<reference evidence="10" key="2">
    <citation type="submission" date="2021-01" db="UniProtKB">
        <authorList>
            <consortium name="EnsemblMetazoa"/>
        </authorList>
    </citation>
    <scope>IDENTIFICATION</scope>
</reference>
<feature type="compositionally biased region" description="Basic and acidic residues" evidence="7">
    <location>
        <begin position="27"/>
        <end position="40"/>
    </location>
</feature>
<dbReference type="OMA" id="HWISSNE"/>
<name>A0A7M7MXB5_STRPU</name>
<organism evidence="10 11">
    <name type="scientific">Strongylocentrotus purpuratus</name>
    <name type="common">Purple sea urchin</name>
    <dbReference type="NCBI Taxonomy" id="7668"/>
    <lineage>
        <taxon>Eukaryota</taxon>
        <taxon>Metazoa</taxon>
        <taxon>Echinodermata</taxon>
        <taxon>Eleutherozoa</taxon>
        <taxon>Echinozoa</taxon>
        <taxon>Echinoidea</taxon>
        <taxon>Euechinoidea</taxon>
        <taxon>Echinacea</taxon>
        <taxon>Camarodonta</taxon>
        <taxon>Echinidea</taxon>
        <taxon>Strongylocentrotidae</taxon>
        <taxon>Strongylocentrotus</taxon>
    </lineage>
</organism>
<evidence type="ECO:0000256" key="3">
    <source>
        <dbReference type="ARBA" id="ARBA00022771"/>
    </source>
</evidence>
<dbReference type="PANTHER" id="PTHR15835">
    <property type="entry name" value="NUCLEAR-INTERACTING PARTNER OF ALK"/>
    <property type="match status" value="1"/>
</dbReference>
<dbReference type="Proteomes" id="UP000007110">
    <property type="component" value="Unassembled WGS sequence"/>
</dbReference>
<keyword evidence="5" id="KW-0539">Nucleus</keyword>
<dbReference type="GeneID" id="762737"/>
<dbReference type="AlphaFoldDB" id="A0A7M7MXB5"/>
<feature type="domain" description="C3HC-type" evidence="8">
    <location>
        <begin position="72"/>
        <end position="197"/>
    </location>
</feature>
<dbReference type="InParanoid" id="A0A7M7MXB5"/>
<comment type="function">
    <text evidence="6">Required for proper positioning of a substantial amount of TPR at the nuclear basket (NB) through interaction with TPR.</text>
</comment>
<keyword evidence="11" id="KW-1185">Reference proteome</keyword>
<feature type="region of interest" description="Disordered" evidence="7">
    <location>
        <begin position="353"/>
        <end position="372"/>
    </location>
</feature>
<dbReference type="RefSeq" id="XP_030827927.1">
    <property type="nucleotide sequence ID" value="XM_030972067.1"/>
</dbReference>
<keyword evidence="2" id="KW-0479">Metal-binding</keyword>
<dbReference type="OrthoDB" id="614844at2759"/>
<proteinExistence type="predicted"/>
<evidence type="ECO:0000256" key="7">
    <source>
        <dbReference type="SAM" id="MobiDB-lite"/>
    </source>
</evidence>
<dbReference type="GO" id="GO:0005634">
    <property type="term" value="C:nucleus"/>
    <property type="evidence" value="ECO:0000318"/>
    <property type="project" value="GO_Central"/>
</dbReference>
<sequence length="392" mass="44198">MMAVPNCEVSKPRRIKALLSSFLKGVSREEKKQSENKEVISEPTEGDDADGFADGFVVVDEISTEQSSTVQPLNQELFFNRVETFSISSWFAKPDEVSPLRCAQYGWENIDVDSLKCVSCKEILYGGLPPKWETDSYEKACKKLEESLKAGHSKICPWQSNPSPASFLEVNLVNTQKAVDDFLHRVASIRCFGTSIPAVDLSCLQQVQENEDVLSRLVTGVLGEEPTSDYKERIELVCFMALSGWSRSSPEVSQSPTMSCEFCRRNVGLWNFTPFEQNAKTTNEDESEPTAKRLKVDKGLFNPIEEHRSWCPWTKPASVTYTVRSLPQDKNQDNNTPVRPAWHGLQVLLHERSSPNKQGPLTNKQVTPPSQAWKAVRRITNFWQSRSAAQKT</sequence>
<accession>A0A7M7MXB5</accession>
<dbReference type="Pfam" id="PF08600">
    <property type="entry name" value="NuBaID_C"/>
    <property type="match status" value="1"/>
</dbReference>
<comment type="subcellular location">
    <subcellularLocation>
        <location evidence="1">Nucleus</location>
    </subcellularLocation>
</comment>
<dbReference type="PANTHER" id="PTHR15835:SF6">
    <property type="entry name" value="ZINC FINGER C3HC-TYPE PROTEIN 1"/>
    <property type="match status" value="1"/>
</dbReference>
<protein>
    <recommendedName>
        <fullName evidence="12">Nuclear-interacting partner of ALK</fullName>
    </recommendedName>
</protein>